<organism evidence="2 3">
    <name type="scientific">Nonomuraea rosea</name>
    <dbReference type="NCBI Taxonomy" id="638574"/>
    <lineage>
        <taxon>Bacteria</taxon>
        <taxon>Bacillati</taxon>
        <taxon>Actinomycetota</taxon>
        <taxon>Actinomycetes</taxon>
        <taxon>Streptosporangiales</taxon>
        <taxon>Streptosporangiaceae</taxon>
        <taxon>Nonomuraea</taxon>
    </lineage>
</organism>
<sequence length="56" mass="5919">MTKTMAKLTMELAERIVAGWRGSLQRAESTARRAGPPGGERAEHDPTAEVIAAALG</sequence>
<gene>
    <name evidence="2" type="ORF">GCM10022419_134340</name>
</gene>
<keyword evidence="3" id="KW-1185">Reference proteome</keyword>
<proteinExistence type="predicted"/>
<comment type="caution">
    <text evidence="2">The sequence shown here is derived from an EMBL/GenBank/DDBJ whole genome shotgun (WGS) entry which is preliminary data.</text>
</comment>
<reference evidence="3" key="1">
    <citation type="journal article" date="2019" name="Int. J. Syst. Evol. Microbiol.">
        <title>The Global Catalogue of Microorganisms (GCM) 10K type strain sequencing project: providing services to taxonomists for standard genome sequencing and annotation.</title>
        <authorList>
            <consortium name="The Broad Institute Genomics Platform"/>
            <consortium name="The Broad Institute Genome Sequencing Center for Infectious Disease"/>
            <person name="Wu L."/>
            <person name="Ma J."/>
        </authorList>
    </citation>
    <scope>NUCLEOTIDE SEQUENCE [LARGE SCALE GENOMIC DNA]</scope>
    <source>
        <strain evidence="3">JCM 17326</strain>
    </source>
</reference>
<name>A0ABP7A6W6_9ACTN</name>
<dbReference type="RefSeq" id="WP_345580793.1">
    <property type="nucleotide sequence ID" value="NZ_BAABDQ010000081.1"/>
</dbReference>
<accession>A0ABP7A6W6</accession>
<dbReference type="Proteomes" id="UP001500630">
    <property type="component" value="Unassembled WGS sequence"/>
</dbReference>
<evidence type="ECO:0000313" key="3">
    <source>
        <dbReference type="Proteomes" id="UP001500630"/>
    </source>
</evidence>
<protein>
    <submittedName>
        <fullName evidence="2">Uncharacterized protein</fullName>
    </submittedName>
</protein>
<evidence type="ECO:0000256" key="1">
    <source>
        <dbReference type="SAM" id="MobiDB-lite"/>
    </source>
</evidence>
<feature type="region of interest" description="Disordered" evidence="1">
    <location>
        <begin position="23"/>
        <end position="48"/>
    </location>
</feature>
<dbReference type="EMBL" id="BAABDQ010000081">
    <property type="protein sequence ID" value="GAA3625934.1"/>
    <property type="molecule type" value="Genomic_DNA"/>
</dbReference>
<evidence type="ECO:0000313" key="2">
    <source>
        <dbReference type="EMBL" id="GAA3625934.1"/>
    </source>
</evidence>